<dbReference type="AlphaFoldDB" id="A0A4P7QEZ1"/>
<reference evidence="8 9" key="1">
    <citation type="submission" date="2019-04" db="EMBL/GenBank/DDBJ databases">
        <title>Corynebacterium endometrii sp. nov., isolated from the uterus of a cow with endometritis.</title>
        <authorList>
            <person name="Ballas P."/>
            <person name="Ruckert C."/>
            <person name="Wagener K."/>
            <person name="Drillich M."/>
            <person name="Kaempfer P."/>
            <person name="Busse H.-J."/>
            <person name="Ehling-Schulz M."/>
        </authorList>
    </citation>
    <scope>NUCLEOTIDE SEQUENCE [LARGE SCALE GENOMIC DNA]</scope>
    <source>
        <strain evidence="8 9">LMM-1653</strain>
    </source>
</reference>
<dbReference type="PANTHER" id="PTHR12318">
    <property type="entry name" value="TESTOSTERONE-REGULATED PROTEIN RP2"/>
    <property type="match status" value="1"/>
</dbReference>
<name>A0A4P7QEZ1_9CORY</name>
<comment type="cofactor">
    <cofactor evidence="1">
        <name>Mn(2+)</name>
        <dbReference type="ChEBI" id="CHEBI:29035"/>
    </cofactor>
</comment>
<evidence type="ECO:0000313" key="8">
    <source>
        <dbReference type="EMBL" id="QCB28261.1"/>
    </source>
</evidence>
<dbReference type="PROSITE" id="PS51462">
    <property type="entry name" value="NUDIX"/>
    <property type="match status" value="1"/>
</dbReference>
<dbReference type="Proteomes" id="UP000296352">
    <property type="component" value="Chromosome"/>
</dbReference>
<evidence type="ECO:0000313" key="9">
    <source>
        <dbReference type="Proteomes" id="UP000296352"/>
    </source>
</evidence>
<evidence type="ECO:0000256" key="4">
    <source>
        <dbReference type="ARBA" id="ARBA00022801"/>
    </source>
</evidence>
<keyword evidence="6" id="KW-0464">Manganese</keyword>
<dbReference type="CDD" id="cd18870">
    <property type="entry name" value="NUDIX_AcylCoAdiphos_Nudt19"/>
    <property type="match status" value="1"/>
</dbReference>
<keyword evidence="9" id="KW-1185">Reference proteome</keyword>
<dbReference type="PANTHER" id="PTHR12318:SF0">
    <property type="entry name" value="ACYL-COENZYME A DIPHOSPHATASE NUDT19"/>
    <property type="match status" value="1"/>
</dbReference>
<dbReference type="KEGG" id="cee:CENDO_04860"/>
<accession>A0A4P7QEZ1</accession>
<keyword evidence="4" id="KW-0378">Hydrolase</keyword>
<proteinExistence type="predicted"/>
<evidence type="ECO:0000256" key="5">
    <source>
        <dbReference type="ARBA" id="ARBA00022842"/>
    </source>
</evidence>
<dbReference type="Gene3D" id="3.90.79.10">
    <property type="entry name" value="Nucleoside Triphosphate Pyrophosphohydrolase"/>
    <property type="match status" value="1"/>
</dbReference>
<evidence type="ECO:0000256" key="3">
    <source>
        <dbReference type="ARBA" id="ARBA00022723"/>
    </source>
</evidence>
<keyword evidence="5" id="KW-0460">Magnesium</keyword>
<dbReference type="EMBL" id="CP039247">
    <property type="protein sequence ID" value="QCB28261.1"/>
    <property type="molecule type" value="Genomic_DNA"/>
</dbReference>
<dbReference type="InterPro" id="IPR000086">
    <property type="entry name" value="NUDIX_hydrolase_dom"/>
</dbReference>
<dbReference type="GO" id="GO:0046872">
    <property type="term" value="F:metal ion binding"/>
    <property type="evidence" value="ECO:0007669"/>
    <property type="project" value="UniProtKB-KW"/>
</dbReference>
<comment type="cofactor">
    <cofactor evidence="2">
        <name>Mg(2+)</name>
        <dbReference type="ChEBI" id="CHEBI:18420"/>
    </cofactor>
</comment>
<dbReference type="SUPFAM" id="SSF55811">
    <property type="entry name" value="Nudix"/>
    <property type="match status" value="1"/>
</dbReference>
<evidence type="ECO:0000256" key="1">
    <source>
        <dbReference type="ARBA" id="ARBA00001936"/>
    </source>
</evidence>
<keyword evidence="3" id="KW-0479">Metal-binding</keyword>
<dbReference type="RefSeq" id="WP_246014390.1">
    <property type="nucleotide sequence ID" value="NZ_CP039247.1"/>
</dbReference>
<organism evidence="8 9">
    <name type="scientific">Corynebacterium endometrii</name>
    <dbReference type="NCBI Taxonomy" id="2488819"/>
    <lineage>
        <taxon>Bacteria</taxon>
        <taxon>Bacillati</taxon>
        <taxon>Actinomycetota</taxon>
        <taxon>Actinomycetes</taxon>
        <taxon>Mycobacteriales</taxon>
        <taxon>Corynebacteriaceae</taxon>
        <taxon>Corynebacterium</taxon>
    </lineage>
</organism>
<evidence type="ECO:0000259" key="7">
    <source>
        <dbReference type="PROSITE" id="PS51462"/>
    </source>
</evidence>
<sequence length="272" mass="30535">MTSQDLSGDESVDITGFNGGRMAATVMLIRDGKEGLEVWVQERVSTMKNFPGHVVFPGGGVDPRDFPERTWDSGELWAGTSAIARARHMGLTKAKAHAVVFAAARELFEEAGTLVTIRDDGIVSDASRFHSDRKALESHRVSFTEFLEHHGMRVDSDMLRPCGRWVGYGHDQWFDTFFFIAVLPEGQEPDGSTWEADDAGWFSPQLIMDGWRAGLVRLAIATWANIQRLCTYKTVADVLADVDYSDMRPVIGDPVDDERYREFFTTRPIDRI</sequence>
<evidence type="ECO:0000256" key="2">
    <source>
        <dbReference type="ARBA" id="ARBA00001946"/>
    </source>
</evidence>
<feature type="domain" description="Nudix hydrolase" evidence="7">
    <location>
        <begin position="19"/>
        <end position="226"/>
    </location>
</feature>
<dbReference type="InterPro" id="IPR015797">
    <property type="entry name" value="NUDIX_hydrolase-like_dom_sf"/>
</dbReference>
<dbReference type="GO" id="GO:0016818">
    <property type="term" value="F:hydrolase activity, acting on acid anhydrides, in phosphorus-containing anhydrides"/>
    <property type="evidence" value="ECO:0007669"/>
    <property type="project" value="InterPro"/>
</dbReference>
<protein>
    <submittedName>
        <fullName evidence="8">NUDIX domain protein</fullName>
    </submittedName>
</protein>
<gene>
    <name evidence="8" type="ORF">CENDO_04860</name>
</gene>
<dbReference type="InterPro" id="IPR039121">
    <property type="entry name" value="NUDT19"/>
</dbReference>
<evidence type="ECO:0000256" key="6">
    <source>
        <dbReference type="ARBA" id="ARBA00023211"/>
    </source>
</evidence>